<reference evidence="3" key="1">
    <citation type="journal article" date="2011" name="Nat. Genet.">
        <title>The Arabidopsis lyrata genome sequence and the basis of rapid genome size change.</title>
        <authorList>
            <person name="Hu T.T."/>
            <person name="Pattyn P."/>
            <person name="Bakker E.G."/>
            <person name="Cao J."/>
            <person name="Cheng J.-F."/>
            <person name="Clark R.M."/>
            <person name="Fahlgren N."/>
            <person name="Fawcett J.A."/>
            <person name="Grimwood J."/>
            <person name="Gundlach H."/>
            <person name="Haberer G."/>
            <person name="Hollister J.D."/>
            <person name="Ossowski S."/>
            <person name="Ottilar R.P."/>
            <person name="Salamov A.A."/>
            <person name="Schneeberger K."/>
            <person name="Spannagl M."/>
            <person name="Wang X."/>
            <person name="Yang L."/>
            <person name="Nasrallah M.E."/>
            <person name="Bergelson J."/>
            <person name="Carrington J.C."/>
            <person name="Gaut B.S."/>
            <person name="Schmutz J."/>
            <person name="Mayer K.F.X."/>
            <person name="Van de Peer Y."/>
            <person name="Grigoriev I.V."/>
            <person name="Nordborg M."/>
            <person name="Weigel D."/>
            <person name="Guo Y.-L."/>
        </authorList>
    </citation>
    <scope>NUCLEOTIDE SEQUENCE [LARGE SCALE GENOMIC DNA]</scope>
    <source>
        <strain evidence="3">cv. MN47</strain>
    </source>
</reference>
<dbReference type="InterPro" id="IPR017451">
    <property type="entry name" value="F-box-assoc_interact_dom"/>
</dbReference>
<evidence type="ECO:0000313" key="2">
    <source>
        <dbReference type="EMBL" id="EFH59881.1"/>
    </source>
</evidence>
<dbReference type="PANTHER" id="PTHR31672:SF13">
    <property type="entry name" value="F-BOX PROTEIN CPR30-LIKE"/>
    <property type="match status" value="1"/>
</dbReference>
<protein>
    <recommendedName>
        <fullName evidence="1">F-box associated beta-propeller type 1 domain-containing protein</fullName>
    </recommendedName>
</protein>
<dbReference type="InterPro" id="IPR006527">
    <property type="entry name" value="F-box-assoc_dom_typ1"/>
</dbReference>
<dbReference type="AlphaFoldDB" id="D7L7D7"/>
<dbReference type="InterPro" id="IPR050796">
    <property type="entry name" value="SCF_F-box_component"/>
</dbReference>
<accession>D7L7D7</accession>
<organism evidence="3">
    <name type="scientific">Arabidopsis lyrata subsp. lyrata</name>
    <name type="common">Lyre-leaved rock-cress</name>
    <dbReference type="NCBI Taxonomy" id="81972"/>
    <lineage>
        <taxon>Eukaryota</taxon>
        <taxon>Viridiplantae</taxon>
        <taxon>Streptophyta</taxon>
        <taxon>Embryophyta</taxon>
        <taxon>Tracheophyta</taxon>
        <taxon>Spermatophyta</taxon>
        <taxon>Magnoliopsida</taxon>
        <taxon>eudicotyledons</taxon>
        <taxon>Gunneridae</taxon>
        <taxon>Pentapetalae</taxon>
        <taxon>rosids</taxon>
        <taxon>malvids</taxon>
        <taxon>Brassicales</taxon>
        <taxon>Brassicaceae</taxon>
        <taxon>Camelineae</taxon>
        <taxon>Arabidopsis</taxon>
    </lineage>
</organism>
<dbReference type="Gramene" id="scaffold_303170.1">
    <property type="protein sequence ID" value="scaffold_303170.1"/>
    <property type="gene ID" value="scaffold_303170.1"/>
</dbReference>
<dbReference type="InterPro" id="IPR011043">
    <property type="entry name" value="Gal_Oxase/kelch_b-propeller"/>
</dbReference>
<dbReference type="EMBL" id="GL348715">
    <property type="protein sequence ID" value="EFH59881.1"/>
    <property type="molecule type" value="Genomic_DNA"/>
</dbReference>
<dbReference type="Proteomes" id="UP000008694">
    <property type="component" value="Unassembled WGS sequence"/>
</dbReference>
<dbReference type="HOGENOM" id="CLU_1252154_0_0_1"/>
<feature type="domain" description="F-box associated beta-propeller type 1" evidence="1">
    <location>
        <begin position="11"/>
        <end position="211"/>
    </location>
</feature>
<gene>
    <name evidence="2" type="ORF">ARALYDRAFT_899200</name>
</gene>
<evidence type="ECO:0000313" key="3">
    <source>
        <dbReference type="Proteomes" id="UP000008694"/>
    </source>
</evidence>
<dbReference type="SUPFAM" id="SSF50965">
    <property type="entry name" value="Galactose oxidase, central domain"/>
    <property type="match status" value="1"/>
</dbReference>
<proteinExistence type="predicted"/>
<keyword evidence="3" id="KW-1185">Reference proteome</keyword>
<evidence type="ECO:0000259" key="1">
    <source>
        <dbReference type="Pfam" id="PF07734"/>
    </source>
</evidence>
<sequence>MNQFHNFNAYLIEFEIYDFTSNSWRVAFQTRDWFIQPWKSRVMSVNGNTYWLASTKDHGDYLQSYDFSTEKFRRVSLPGDDRSYQVFSLSVTREEQQLCLLTQDKLVHSRNGWISNINVWIATKIESNGAASWIKFLSFDSANIEKRFCFINGMNFLVDPENKVLVFPGKNKVSKTFLNILGENKYIQVDHQDAESVCLLLVNYVPSFVQIQQGSLKKVLR</sequence>
<dbReference type="Pfam" id="PF07734">
    <property type="entry name" value="FBA_1"/>
    <property type="match status" value="1"/>
</dbReference>
<name>D7L7D7_ARALL</name>
<dbReference type="NCBIfam" id="TIGR01640">
    <property type="entry name" value="F_box_assoc_1"/>
    <property type="match status" value="1"/>
</dbReference>
<dbReference type="PANTHER" id="PTHR31672">
    <property type="entry name" value="BNACNNG10540D PROTEIN"/>
    <property type="match status" value="1"/>
</dbReference>